<name>A0A2U3LU48_9FIRM</name>
<keyword evidence="5" id="KW-0902">Two-component regulatory system</keyword>
<dbReference type="SUPFAM" id="SSF55785">
    <property type="entry name" value="PYP-like sensor domain (PAS domain)"/>
    <property type="match status" value="1"/>
</dbReference>
<gene>
    <name evidence="8" type="ORF">SBF1_8310001</name>
</gene>
<dbReference type="InterPro" id="IPR000700">
    <property type="entry name" value="PAS-assoc_C"/>
</dbReference>
<dbReference type="SMART" id="SM00387">
    <property type="entry name" value="HATPase_c"/>
    <property type="match status" value="1"/>
</dbReference>
<dbReference type="SMART" id="SM00086">
    <property type="entry name" value="PAC"/>
    <property type="match status" value="1"/>
</dbReference>
<dbReference type="PROSITE" id="PS50113">
    <property type="entry name" value="PAC"/>
    <property type="match status" value="1"/>
</dbReference>
<dbReference type="SUPFAM" id="SSF47384">
    <property type="entry name" value="Homodimeric domain of signal transducing histidine kinase"/>
    <property type="match status" value="1"/>
</dbReference>
<dbReference type="EMBL" id="OMOF01000814">
    <property type="protein sequence ID" value="SPF55457.1"/>
    <property type="molecule type" value="Genomic_DNA"/>
</dbReference>
<dbReference type="InterPro" id="IPR004358">
    <property type="entry name" value="Sig_transdc_His_kin-like_C"/>
</dbReference>
<dbReference type="Gene3D" id="3.30.450.20">
    <property type="entry name" value="PAS domain"/>
    <property type="match status" value="1"/>
</dbReference>
<dbReference type="PROSITE" id="PS50109">
    <property type="entry name" value="HIS_KIN"/>
    <property type="match status" value="1"/>
</dbReference>
<dbReference type="SUPFAM" id="SSF55874">
    <property type="entry name" value="ATPase domain of HSP90 chaperone/DNA topoisomerase II/histidine kinase"/>
    <property type="match status" value="1"/>
</dbReference>
<accession>A0A2U3LU48</accession>
<evidence type="ECO:0000313" key="8">
    <source>
        <dbReference type="EMBL" id="SPF55457.1"/>
    </source>
</evidence>
<keyword evidence="4" id="KW-0418">Kinase</keyword>
<dbReference type="InterPro" id="IPR005467">
    <property type="entry name" value="His_kinase_dom"/>
</dbReference>
<dbReference type="Gene3D" id="1.10.287.130">
    <property type="match status" value="1"/>
</dbReference>
<dbReference type="Pfam" id="PF02518">
    <property type="entry name" value="HATPase_c"/>
    <property type="match status" value="1"/>
</dbReference>
<protein>
    <recommendedName>
        <fullName evidence="2">histidine kinase</fullName>
        <ecNumber evidence="2">2.7.13.3</ecNumber>
    </recommendedName>
</protein>
<dbReference type="Proteomes" id="UP000238916">
    <property type="component" value="Unassembled WGS sequence"/>
</dbReference>
<evidence type="ECO:0000256" key="4">
    <source>
        <dbReference type="ARBA" id="ARBA00022777"/>
    </source>
</evidence>
<dbReference type="InterPro" id="IPR035965">
    <property type="entry name" value="PAS-like_dom_sf"/>
</dbReference>
<feature type="domain" description="PAC" evidence="7">
    <location>
        <begin position="53"/>
        <end position="105"/>
    </location>
</feature>
<dbReference type="InterPro" id="IPR003594">
    <property type="entry name" value="HATPase_dom"/>
</dbReference>
<dbReference type="GO" id="GO:0000155">
    <property type="term" value="F:phosphorelay sensor kinase activity"/>
    <property type="evidence" value="ECO:0007669"/>
    <property type="project" value="InterPro"/>
</dbReference>
<evidence type="ECO:0000313" key="9">
    <source>
        <dbReference type="Proteomes" id="UP000238916"/>
    </source>
</evidence>
<dbReference type="EC" id="2.7.13.3" evidence="2"/>
<dbReference type="InterPro" id="IPR003661">
    <property type="entry name" value="HisK_dim/P_dom"/>
</dbReference>
<proteinExistence type="predicted"/>
<dbReference type="Gene3D" id="3.30.565.10">
    <property type="entry name" value="Histidine kinase-like ATPase, C-terminal domain"/>
    <property type="match status" value="1"/>
</dbReference>
<dbReference type="AlphaFoldDB" id="A0A2U3LU48"/>
<comment type="catalytic activity">
    <reaction evidence="1">
        <text>ATP + protein L-histidine = ADP + protein N-phospho-L-histidine.</text>
        <dbReference type="EC" id="2.7.13.3"/>
    </reaction>
</comment>
<dbReference type="PANTHER" id="PTHR43065">
    <property type="entry name" value="SENSOR HISTIDINE KINASE"/>
    <property type="match status" value="1"/>
</dbReference>
<reference evidence="9" key="1">
    <citation type="submission" date="2018-02" db="EMBL/GenBank/DDBJ databases">
        <authorList>
            <person name="Hausmann B."/>
        </authorList>
    </citation>
    <scope>NUCLEOTIDE SEQUENCE [LARGE SCALE GENOMIC DNA]</scope>
    <source>
        <strain evidence="9">Peat soil MAG SbF1</strain>
    </source>
</reference>
<evidence type="ECO:0000259" key="7">
    <source>
        <dbReference type="PROSITE" id="PS50113"/>
    </source>
</evidence>
<dbReference type="CDD" id="cd00082">
    <property type="entry name" value="HisKA"/>
    <property type="match status" value="1"/>
</dbReference>
<keyword evidence="3" id="KW-0597">Phosphoprotein</keyword>
<sequence>MADGTILEMNRTYGDILHISNQSGVFRKNVFDILISDNAAQNFATVLQQADLKYFETQVCCTDDVVIWVLIRWQVVKDKDGGFKYYDCSMIDVTDRKNSEVALKSAHDNLEHIVDVRTQELVAANQELLATLDSLKKTQTQLVQTEKMASLGSLVAGIAHEINTPLGVSVTAASYLQQRTDEFIRFYADDKLDAQYLEDYVQDASEAVSIITPNLMRAAQLVKSFKQVSVDQSSAERRIFNIKQYLGEIVVSLRPNLKKTNIVLTVNCPDDLNWDGFPGAFAQIVTNLIMNSLAHAYEPDSVGTITIGIERYNENNLIFSYTDDGKGMDQDVLAKIFDPFFTTRRGVGSGLGLYILYNIVTQQFGGSVDCVSELGKGSKFTMCWALNAPLSVKEK</sequence>
<evidence type="ECO:0000256" key="1">
    <source>
        <dbReference type="ARBA" id="ARBA00000085"/>
    </source>
</evidence>
<dbReference type="PRINTS" id="PR00344">
    <property type="entry name" value="BCTRLSENSOR"/>
</dbReference>
<evidence type="ECO:0000256" key="3">
    <source>
        <dbReference type="ARBA" id="ARBA00022553"/>
    </source>
</evidence>
<evidence type="ECO:0000256" key="2">
    <source>
        <dbReference type="ARBA" id="ARBA00012438"/>
    </source>
</evidence>
<evidence type="ECO:0000256" key="5">
    <source>
        <dbReference type="ARBA" id="ARBA00023012"/>
    </source>
</evidence>
<dbReference type="InterPro" id="IPR000014">
    <property type="entry name" value="PAS"/>
</dbReference>
<dbReference type="InterPro" id="IPR036890">
    <property type="entry name" value="HATPase_C_sf"/>
</dbReference>
<keyword evidence="4" id="KW-0808">Transferase</keyword>
<dbReference type="PANTHER" id="PTHR43065:SF47">
    <property type="match status" value="1"/>
</dbReference>
<dbReference type="CDD" id="cd00130">
    <property type="entry name" value="PAS"/>
    <property type="match status" value="1"/>
</dbReference>
<dbReference type="InterPro" id="IPR036097">
    <property type="entry name" value="HisK_dim/P_sf"/>
</dbReference>
<organism evidence="8 9">
    <name type="scientific">Candidatus Desulfosporosinus infrequens</name>
    <dbReference type="NCBI Taxonomy" id="2043169"/>
    <lineage>
        <taxon>Bacteria</taxon>
        <taxon>Bacillati</taxon>
        <taxon>Bacillota</taxon>
        <taxon>Clostridia</taxon>
        <taxon>Eubacteriales</taxon>
        <taxon>Desulfitobacteriaceae</taxon>
        <taxon>Desulfosporosinus</taxon>
    </lineage>
</organism>
<feature type="domain" description="Histidine kinase" evidence="6">
    <location>
        <begin position="157"/>
        <end position="388"/>
    </location>
</feature>
<evidence type="ECO:0000259" key="6">
    <source>
        <dbReference type="PROSITE" id="PS50109"/>
    </source>
</evidence>
<dbReference type="InterPro" id="IPR001610">
    <property type="entry name" value="PAC"/>
</dbReference>